<sequence>MDDQMLIQLLEKACPRPSYLAPTDGGPILALALHCLMVNDGFILASEGGQSIADPATRFLPQKDWNGKLLDQWIFFYTKPGKARKFTLHCSLQGRTKRMFIHASEENNLANICVLGLQLENYISRPNTLASNSWRAPPGQELVVRNAAKMSGLMTEHVIQPLLQMAEEEQGPPPGAASVTGRSEQQHQQRQGGLLPTVSNWLRQPQGALGARAVNYLTVAAVTGLVLGFVGLVVQRARGPLLQRRA</sequence>
<evidence type="ECO:0000313" key="4">
    <source>
        <dbReference type="Proteomes" id="UP000722791"/>
    </source>
</evidence>
<gene>
    <name evidence="3" type="ORF">Vretimale_7351</name>
</gene>
<proteinExistence type="predicted"/>
<organism evidence="3 4">
    <name type="scientific">Volvox reticuliferus</name>
    <dbReference type="NCBI Taxonomy" id="1737510"/>
    <lineage>
        <taxon>Eukaryota</taxon>
        <taxon>Viridiplantae</taxon>
        <taxon>Chlorophyta</taxon>
        <taxon>core chlorophytes</taxon>
        <taxon>Chlorophyceae</taxon>
        <taxon>CS clade</taxon>
        <taxon>Chlamydomonadales</taxon>
        <taxon>Volvocaceae</taxon>
        <taxon>Volvox</taxon>
    </lineage>
</organism>
<feature type="region of interest" description="Disordered" evidence="1">
    <location>
        <begin position="168"/>
        <end position="197"/>
    </location>
</feature>
<evidence type="ECO:0000256" key="1">
    <source>
        <dbReference type="SAM" id="MobiDB-lite"/>
    </source>
</evidence>
<accession>A0A8J4FJR9</accession>
<name>A0A8J4FJR9_9CHLO</name>
<evidence type="ECO:0000256" key="2">
    <source>
        <dbReference type="SAM" id="Phobius"/>
    </source>
</evidence>
<dbReference type="OrthoDB" id="529944at2759"/>
<keyword evidence="2" id="KW-0812">Transmembrane</keyword>
<keyword evidence="2" id="KW-1133">Transmembrane helix</keyword>
<feature type="compositionally biased region" description="Polar residues" evidence="1">
    <location>
        <begin position="180"/>
        <end position="197"/>
    </location>
</feature>
<dbReference type="Gene3D" id="3.40.1000.30">
    <property type="match status" value="1"/>
</dbReference>
<dbReference type="EMBL" id="BNCQ01000012">
    <property type="protein sequence ID" value="GIM02535.1"/>
    <property type="molecule type" value="Genomic_DNA"/>
</dbReference>
<keyword evidence="2" id="KW-0472">Membrane</keyword>
<dbReference type="Pfam" id="PF11566">
    <property type="entry name" value="PI31_Prot_N"/>
    <property type="match status" value="1"/>
</dbReference>
<feature type="transmembrane region" description="Helical" evidence="2">
    <location>
        <begin position="213"/>
        <end position="234"/>
    </location>
</feature>
<comment type="caution">
    <text evidence="3">The sequence shown here is derived from an EMBL/GenBank/DDBJ whole genome shotgun (WGS) entry which is preliminary data.</text>
</comment>
<evidence type="ECO:0000313" key="3">
    <source>
        <dbReference type="EMBL" id="GIM02535.1"/>
    </source>
</evidence>
<reference evidence="3" key="1">
    <citation type="journal article" date="2021" name="Proc. Natl. Acad. Sci. U.S.A.">
        <title>Three genomes in the algal genus Volvox reveal the fate of a haploid sex-determining region after a transition to homothallism.</title>
        <authorList>
            <person name="Yamamoto K."/>
            <person name="Hamaji T."/>
            <person name="Kawai-Toyooka H."/>
            <person name="Matsuzaki R."/>
            <person name="Takahashi F."/>
            <person name="Nishimura Y."/>
            <person name="Kawachi M."/>
            <person name="Noguchi H."/>
            <person name="Minakuchi Y."/>
            <person name="Umen J.G."/>
            <person name="Toyoda A."/>
            <person name="Nozaki H."/>
        </authorList>
    </citation>
    <scope>NUCLEOTIDE SEQUENCE</scope>
    <source>
        <strain evidence="3">NIES-3785</strain>
    </source>
</reference>
<dbReference type="AlphaFoldDB" id="A0A8J4FJR9"/>
<dbReference type="InterPro" id="IPR021625">
    <property type="entry name" value="PI31_Prot_N"/>
</dbReference>
<dbReference type="Proteomes" id="UP000722791">
    <property type="component" value="Unassembled WGS sequence"/>
</dbReference>
<protein>
    <submittedName>
        <fullName evidence="3">Uncharacterized protein</fullName>
    </submittedName>
</protein>